<dbReference type="EMBL" id="CP000358">
    <property type="protein sequence ID" value="ABF43884.1"/>
    <property type="molecule type" value="Genomic_DNA"/>
</dbReference>
<dbReference type="AlphaFoldDB" id="Q1J3Q0"/>
<proteinExistence type="predicted"/>
<dbReference type="InterPro" id="IPR024185">
    <property type="entry name" value="FTHF_cligase-like_sf"/>
</dbReference>
<dbReference type="PANTHER" id="PTHR43682">
    <property type="entry name" value="LACTATE UTILIZATION PROTEIN C"/>
    <property type="match status" value="1"/>
</dbReference>
<protein>
    <recommendedName>
        <fullName evidence="1">LUD domain-containing protein</fullName>
    </recommendedName>
</protein>
<gene>
    <name evidence="2" type="ordered locus">Dgeo_2450</name>
</gene>
<geneLocation type="plasmid" evidence="2 3">
    <name>pDGEO01</name>
</geneLocation>
<dbReference type="SUPFAM" id="SSF100950">
    <property type="entry name" value="NagB/RpiA/CoA transferase-like"/>
    <property type="match status" value="1"/>
</dbReference>
<evidence type="ECO:0000313" key="3">
    <source>
        <dbReference type="Proteomes" id="UP000002431"/>
    </source>
</evidence>
<dbReference type="RefSeq" id="WP_011525606.1">
    <property type="nucleotide sequence ID" value="NC_008010.2"/>
</dbReference>
<organism evidence="2 3">
    <name type="scientific">Deinococcus geothermalis (strain DSM 11300 / CIP 105573 / AG-3a)</name>
    <dbReference type="NCBI Taxonomy" id="319795"/>
    <lineage>
        <taxon>Bacteria</taxon>
        <taxon>Thermotogati</taxon>
        <taxon>Deinococcota</taxon>
        <taxon>Deinococci</taxon>
        <taxon>Deinococcales</taxon>
        <taxon>Deinococcaceae</taxon>
        <taxon>Deinococcus</taxon>
    </lineage>
</organism>
<evidence type="ECO:0000313" key="2">
    <source>
        <dbReference type="EMBL" id="ABF43884.1"/>
    </source>
</evidence>
<dbReference type="PANTHER" id="PTHR43682:SF1">
    <property type="entry name" value="LACTATE UTILIZATION PROTEIN C"/>
    <property type="match status" value="1"/>
</dbReference>
<dbReference type="Proteomes" id="UP000002431">
    <property type="component" value="Plasmid pDGEO01"/>
</dbReference>
<dbReference type="InterPro" id="IPR037171">
    <property type="entry name" value="NagB/RpiA_transferase-like"/>
</dbReference>
<dbReference type="Pfam" id="PF02589">
    <property type="entry name" value="LUD_dom"/>
    <property type="match status" value="1"/>
</dbReference>
<sequence>MSTEAKLDILTRINRAATAEDRPVQRVPVRSSPRPSAAIVQQFAEYASEYRAHVVQTCRAQLPQALRALLAQRGSERVALPQDLPAEWLPADLSVLRDQPGTTDLTTVQAVITGCAVAIAETGTVVLDHGVGQGRRALTLVPDHHICVIWEAQVVESVPEAVARLESSVLRGQPLTWISGPSATSDIELSRVEGVHGPRVLDLLLVREAPAALPLVSDGGEMQSALPAKVDESSDTAPDHTMS</sequence>
<reference evidence="2" key="1">
    <citation type="submission" date="2006-04" db="EMBL/GenBank/DDBJ databases">
        <title>Complete sequence of plasmid1 pDGEO01 of Deinococcus geothermalis DSM 11300.</title>
        <authorList>
            <consortium name="US DOE Joint Genome Institute"/>
            <person name="Copeland A."/>
            <person name="Lucas S."/>
            <person name="Lapidus A."/>
            <person name="Barry K."/>
            <person name="Detter J.C."/>
            <person name="Glavina del Rio T."/>
            <person name="Hammon N."/>
            <person name="Israni S."/>
            <person name="Dalin E."/>
            <person name="Tice H."/>
            <person name="Pitluck S."/>
            <person name="Brettin T."/>
            <person name="Bruce D."/>
            <person name="Han C."/>
            <person name="Tapia R."/>
            <person name="Saunders E."/>
            <person name="Gilna P."/>
            <person name="Schmutz J."/>
            <person name="Larimer F."/>
            <person name="Land M."/>
            <person name="Hauser L."/>
            <person name="Kyrpides N."/>
            <person name="Kim E."/>
            <person name="Daly M.J."/>
            <person name="Fredrickson J.K."/>
            <person name="Makarova K.S."/>
            <person name="Gaidamakova E.K."/>
            <person name="Zhai M."/>
            <person name="Richardson P."/>
        </authorList>
    </citation>
    <scope>NUCLEOTIDE SEQUENCE</scope>
    <source>
        <strain evidence="2">DSM 11300</strain>
        <plasmid evidence="2">pDGEO01</plasmid>
    </source>
</reference>
<dbReference type="Gene3D" id="3.40.50.10420">
    <property type="entry name" value="NagB/RpiA/CoA transferase-like"/>
    <property type="match status" value="1"/>
</dbReference>
<dbReference type="HOGENOM" id="CLU_090664_0_0_0"/>
<dbReference type="InterPro" id="IPR003741">
    <property type="entry name" value="LUD_dom"/>
</dbReference>
<keyword evidence="2" id="KW-0614">Plasmid</keyword>
<keyword evidence="3" id="KW-1185">Reference proteome</keyword>
<feature type="domain" description="LUD" evidence="1">
    <location>
        <begin position="104"/>
        <end position="206"/>
    </location>
</feature>
<accession>Q1J3Q0</accession>
<evidence type="ECO:0000259" key="1">
    <source>
        <dbReference type="Pfam" id="PF02589"/>
    </source>
</evidence>
<name>Q1J3Q0_DEIGD</name>
<dbReference type="eggNOG" id="COG1556">
    <property type="taxonomic scope" value="Bacteria"/>
</dbReference>
<dbReference type="KEGG" id="dge:Dgeo_2450"/>